<proteinExistence type="predicted"/>
<evidence type="ECO:0000313" key="4">
    <source>
        <dbReference type="Proteomes" id="UP000237340"/>
    </source>
</evidence>
<dbReference type="Proteomes" id="UP000237340">
    <property type="component" value="Unassembled WGS sequence"/>
</dbReference>
<dbReference type="RefSeq" id="WP_103459121.1">
    <property type="nucleotide sequence ID" value="NZ_PPXD01000001.1"/>
</dbReference>
<comment type="caution">
    <text evidence="3">The sequence shown here is derived from an EMBL/GenBank/DDBJ whole genome shotgun (WGS) entry which is preliminary data.</text>
</comment>
<evidence type="ECO:0000256" key="2">
    <source>
        <dbReference type="SAM" id="Phobius"/>
    </source>
</evidence>
<keyword evidence="2" id="KW-1133">Transmembrane helix</keyword>
<gene>
    <name evidence="3" type="ORF">C3B61_00105</name>
</gene>
<organism evidence="3 4">
    <name type="scientific">Cryobacterium zongtaii</name>
    <dbReference type="NCBI Taxonomy" id="1259217"/>
    <lineage>
        <taxon>Bacteria</taxon>
        <taxon>Bacillati</taxon>
        <taxon>Actinomycetota</taxon>
        <taxon>Actinomycetes</taxon>
        <taxon>Micrococcales</taxon>
        <taxon>Microbacteriaceae</taxon>
        <taxon>Cryobacterium</taxon>
    </lineage>
</organism>
<keyword evidence="2" id="KW-0472">Membrane</keyword>
<accession>A0A2S3ZMR6</accession>
<dbReference type="EMBL" id="PPXD01000001">
    <property type="protein sequence ID" value="POH70066.1"/>
    <property type="molecule type" value="Genomic_DNA"/>
</dbReference>
<evidence type="ECO:0000313" key="3">
    <source>
        <dbReference type="EMBL" id="POH70066.1"/>
    </source>
</evidence>
<protein>
    <submittedName>
        <fullName evidence="3">Uncharacterized protein</fullName>
    </submittedName>
</protein>
<dbReference type="AlphaFoldDB" id="A0A2S3ZMR6"/>
<feature type="compositionally biased region" description="Acidic residues" evidence="1">
    <location>
        <begin position="123"/>
        <end position="135"/>
    </location>
</feature>
<sequence>MAQHHDDLYDLALNDPEFLEAVRSHHAGSWDVLDALWWASHPLDTSPGGLLAPLARVRALQHRVFAADADAAGDHRVHEDLRRLEAEIIRETGAIDAAVIAAQTGVGAALAGADNRAGPGDTAEPDAVGEADDWPAADAPRPAAARRRLLLIGGLIAAVLVGVIVGGQFSAGTMPGGAPAPTPSPTAASTSPPLALSAFQREQTPEDLPAIPLPEVFDPPTLRQLGSMGSVEAGSVPQLVYYVARTTSNMVCLIVVPQTLDYLSTCTLEQEFPATGLRLYWRAEGIFSSPVDGSLTGPLNTYLTWRPDGSVEVGSEAAAG</sequence>
<name>A0A2S3ZMR6_9MICO</name>
<evidence type="ECO:0000256" key="1">
    <source>
        <dbReference type="SAM" id="MobiDB-lite"/>
    </source>
</evidence>
<reference evidence="3 4" key="1">
    <citation type="submission" date="2018-01" db="EMBL/GenBank/DDBJ databases">
        <title>Cryobacterium sp. nov., from glaciers in China.</title>
        <authorList>
            <person name="Liu Q."/>
            <person name="Xin Y.-H."/>
        </authorList>
    </citation>
    <scope>NUCLEOTIDE SEQUENCE [LARGE SCALE GENOMIC DNA]</scope>
    <source>
        <strain evidence="3 4">TMN-42</strain>
    </source>
</reference>
<keyword evidence="2" id="KW-0812">Transmembrane</keyword>
<feature type="region of interest" description="Disordered" evidence="1">
    <location>
        <begin position="113"/>
        <end position="139"/>
    </location>
</feature>
<feature type="transmembrane region" description="Helical" evidence="2">
    <location>
        <begin position="149"/>
        <end position="169"/>
    </location>
</feature>
<keyword evidence="4" id="KW-1185">Reference proteome</keyword>